<dbReference type="eggNOG" id="COG1214">
    <property type="taxonomic scope" value="Bacteria"/>
</dbReference>
<dbReference type="CDD" id="cd24032">
    <property type="entry name" value="ASKHA_NBD_TsaB"/>
    <property type="match status" value="1"/>
</dbReference>
<dbReference type="KEGG" id="aal:EP13_12200"/>
<dbReference type="Gene3D" id="3.30.420.40">
    <property type="match status" value="2"/>
</dbReference>
<dbReference type="NCBIfam" id="TIGR03725">
    <property type="entry name" value="T6A_YeaZ"/>
    <property type="match status" value="1"/>
</dbReference>
<reference evidence="8 9" key="1">
    <citation type="submission" date="2014-06" db="EMBL/GenBank/DDBJ databases">
        <title>Genomes of Alteromonas australica, a world apart.</title>
        <authorList>
            <person name="Gonzaga A."/>
            <person name="Lopez-Perez M."/>
            <person name="Rodriguez-Valera F."/>
        </authorList>
    </citation>
    <scope>NUCLEOTIDE SEQUENCE [LARGE SCALE GENOMIC DNA]</scope>
    <source>
        <strain evidence="8 9">H 17</strain>
    </source>
</reference>
<evidence type="ECO:0000256" key="3">
    <source>
        <dbReference type="ARBA" id="ARBA00019012"/>
    </source>
</evidence>
<sequence length="233" mass="24970">MKILAIDTATEACSVALNNGTEQFQEFEICPQQHSQRLLPMVDSVLKQAKMSLSDLDLLAFGRGPGSFTGVRIATGMIQGLALGTGLKVAGVSTLAAMAVEAASISQNTLIACATDARMGEVYFAVYQVKEGSCQQVIEEQVCPPDVAARLLTDYVNQHPYTFVPAGTGWQAYEVLGALLPSDNEITVLYPNAAFMMDLASSLYASGEVKVAAEVAPVYLRDKVTWKKLPGRE</sequence>
<keyword evidence="5" id="KW-0819">tRNA processing</keyword>
<dbReference type="PANTHER" id="PTHR11735">
    <property type="entry name" value="TRNA N6-ADENOSINE THREONYLCARBAMOYLTRANSFERASE"/>
    <property type="match status" value="1"/>
</dbReference>
<comment type="subcellular location">
    <subcellularLocation>
        <location evidence="1">Cytoplasm</location>
    </subcellularLocation>
</comment>
<keyword evidence="9" id="KW-1185">Reference proteome</keyword>
<organism evidence="8 9">
    <name type="scientific">Alteromonas australica</name>
    <dbReference type="NCBI Taxonomy" id="589873"/>
    <lineage>
        <taxon>Bacteria</taxon>
        <taxon>Pseudomonadati</taxon>
        <taxon>Pseudomonadota</taxon>
        <taxon>Gammaproteobacteria</taxon>
        <taxon>Alteromonadales</taxon>
        <taxon>Alteromonadaceae</taxon>
        <taxon>Alteromonas/Salinimonas group</taxon>
        <taxon>Alteromonas</taxon>
    </lineage>
</organism>
<dbReference type="Proteomes" id="UP000056090">
    <property type="component" value="Chromosome"/>
</dbReference>
<dbReference type="GO" id="GO:0002949">
    <property type="term" value="P:tRNA threonylcarbamoyladenosine modification"/>
    <property type="evidence" value="ECO:0007669"/>
    <property type="project" value="InterPro"/>
</dbReference>
<dbReference type="GO" id="GO:0005829">
    <property type="term" value="C:cytosol"/>
    <property type="evidence" value="ECO:0007669"/>
    <property type="project" value="TreeGrafter"/>
</dbReference>
<dbReference type="AlphaFoldDB" id="A0A075NXI1"/>
<evidence type="ECO:0000256" key="2">
    <source>
        <dbReference type="ARBA" id="ARBA00010493"/>
    </source>
</evidence>
<dbReference type="InterPro" id="IPR022496">
    <property type="entry name" value="T6A_TsaB"/>
</dbReference>
<dbReference type="EMBL" id="CP008849">
    <property type="protein sequence ID" value="AIF99384.1"/>
    <property type="molecule type" value="Genomic_DNA"/>
</dbReference>
<dbReference type="Pfam" id="PF00814">
    <property type="entry name" value="TsaD"/>
    <property type="match status" value="1"/>
</dbReference>
<protein>
    <recommendedName>
        <fullName evidence="3">tRNA threonylcarbamoyladenosine biosynthesis protein TsaB</fullName>
    </recommendedName>
    <alternativeName>
        <fullName evidence="6">t(6)A37 threonylcarbamoyladenosine biosynthesis protein TsaB</fullName>
    </alternativeName>
</protein>
<dbReference type="SUPFAM" id="SSF53067">
    <property type="entry name" value="Actin-like ATPase domain"/>
    <property type="match status" value="2"/>
</dbReference>
<evidence type="ECO:0000313" key="9">
    <source>
        <dbReference type="Proteomes" id="UP000056090"/>
    </source>
</evidence>
<proteinExistence type="inferred from homology"/>
<dbReference type="InterPro" id="IPR000905">
    <property type="entry name" value="Gcp-like_dom"/>
</dbReference>
<evidence type="ECO:0000256" key="4">
    <source>
        <dbReference type="ARBA" id="ARBA00022490"/>
    </source>
</evidence>
<evidence type="ECO:0000313" key="8">
    <source>
        <dbReference type="EMBL" id="AIF99384.1"/>
    </source>
</evidence>
<keyword evidence="4" id="KW-0963">Cytoplasm</keyword>
<accession>A0A075NXI1</accession>
<dbReference type="RefSeq" id="WP_044057479.1">
    <property type="nucleotide sequence ID" value="NZ_CBCSKJ010000003.1"/>
</dbReference>
<name>A0A075NXI1_9ALTE</name>
<evidence type="ECO:0000256" key="6">
    <source>
        <dbReference type="ARBA" id="ARBA00032446"/>
    </source>
</evidence>
<evidence type="ECO:0000256" key="1">
    <source>
        <dbReference type="ARBA" id="ARBA00004496"/>
    </source>
</evidence>
<dbReference type="GeneID" id="78255665"/>
<evidence type="ECO:0000256" key="5">
    <source>
        <dbReference type="ARBA" id="ARBA00022694"/>
    </source>
</evidence>
<gene>
    <name evidence="8" type="ORF">EP13_12200</name>
</gene>
<dbReference type="PANTHER" id="PTHR11735:SF11">
    <property type="entry name" value="TRNA THREONYLCARBAMOYLADENOSINE BIOSYNTHESIS PROTEIN TSAB"/>
    <property type="match status" value="1"/>
</dbReference>
<dbReference type="FunFam" id="3.30.420.40:FF:000097">
    <property type="entry name" value="tRNA threonylcarbamoyladenosine biosynthesis protein TsaB"/>
    <property type="match status" value="1"/>
</dbReference>
<feature type="domain" description="Gcp-like" evidence="7">
    <location>
        <begin position="28"/>
        <end position="153"/>
    </location>
</feature>
<dbReference type="InterPro" id="IPR043129">
    <property type="entry name" value="ATPase_NBD"/>
</dbReference>
<comment type="similarity">
    <text evidence="2">Belongs to the KAE1 / TsaD family. TsaB subfamily.</text>
</comment>
<evidence type="ECO:0000259" key="7">
    <source>
        <dbReference type="Pfam" id="PF00814"/>
    </source>
</evidence>